<dbReference type="OrthoDB" id="39608at10239"/>
<gene>
    <name evidence="1" type="ORF">CYXG_00037</name>
</gene>
<dbReference type="Proteomes" id="UP000203282">
    <property type="component" value="Segment"/>
</dbReference>
<dbReference type="RefSeq" id="YP_007677226.1">
    <property type="nucleotide sequence ID" value="NC_020875.1"/>
</dbReference>
<keyword evidence="2" id="KW-1185">Reference proteome</keyword>
<evidence type="ECO:0000313" key="1">
    <source>
        <dbReference type="EMBL" id="AGG54101.1"/>
    </source>
</evidence>
<protein>
    <submittedName>
        <fullName evidence="1">Uncharacterized protein</fullName>
    </submittedName>
</protein>
<organism evidence="1 2">
    <name type="scientific">Synechococcus phage S-SSM4</name>
    <dbReference type="NCBI Taxonomy" id="536466"/>
    <lineage>
        <taxon>Viruses</taxon>
        <taxon>Duplodnaviria</taxon>
        <taxon>Heunggongvirae</taxon>
        <taxon>Uroviricota</taxon>
        <taxon>Caudoviricetes</taxon>
        <taxon>Pantevenvirales</taxon>
        <taxon>Kyanoviridae</taxon>
        <taxon>Greenvirus</taxon>
        <taxon>Greenvirus ssm4</taxon>
    </lineage>
</organism>
<dbReference type="EMBL" id="HQ316583">
    <property type="protein sequence ID" value="AGG54101.1"/>
    <property type="molecule type" value="Genomic_DNA"/>
</dbReference>
<dbReference type="KEGG" id="vg:15013459"/>
<sequence>MSIIQEFYPQLLQKGYTESEVRQSAKTSKKEVPAMFKDRYSTYEEYDEAMSDFLNGM</sequence>
<evidence type="ECO:0000313" key="2">
    <source>
        <dbReference type="Proteomes" id="UP000203282"/>
    </source>
</evidence>
<proteinExistence type="predicted"/>
<dbReference type="GeneID" id="15013459"/>
<accession>M1U9C4</accession>
<name>M1U9C4_9CAUD</name>
<reference evidence="1 2" key="1">
    <citation type="submission" date="2010-03" db="EMBL/GenBank/DDBJ databases">
        <title>The Genome Sequence of Cyanophage S-SSM4.</title>
        <authorList>
            <consortium name="The Broad Institute Genome Sequencing Platform"/>
            <person name="Henn M.R."/>
            <person name="Sullivan M.S."/>
            <person name="Osburne M.S."/>
            <person name="Levin J."/>
            <person name="Malboeuf C."/>
            <person name="Casali M."/>
            <person name="Russ C."/>
            <person name="Lennon N."/>
            <person name="Erlich R."/>
            <person name="Young S.K."/>
            <person name="Koehrsen M."/>
            <person name="Yandava C."/>
            <person name="Zeng Q."/>
            <person name="Alvarado L."/>
            <person name="Anderson S."/>
            <person name="Berlin A."/>
            <person name="Borenstein D."/>
            <person name="Chen Z."/>
            <person name="Engels R."/>
            <person name="Freedman E."/>
            <person name="Gellesch M."/>
            <person name="Goldberg J."/>
            <person name="Green L."/>
            <person name="Griggs A."/>
            <person name="Gujja S."/>
            <person name="Heiman D."/>
            <person name="Hepburn T."/>
            <person name="Howarth C."/>
            <person name="Jen D."/>
            <person name="Larson L."/>
            <person name="Lewis B."/>
            <person name="Mehta T."/>
            <person name="Park D."/>
            <person name="Pearson M."/>
            <person name="Roberts A."/>
            <person name="Ryan E."/>
            <person name="Saif S."/>
            <person name="Shea T."/>
            <person name="Shenoy N."/>
            <person name="Sisk P."/>
            <person name="Stolte C."/>
            <person name="Sykes S."/>
            <person name="Walk T."/>
            <person name="White J."/>
            <person name="Yu Q."/>
            <person name="Coleman M.L."/>
            <person name="Huang K.H."/>
            <person name="Weigele P.R."/>
            <person name="DeFrancesco A.S."/>
            <person name="Kern S.E."/>
            <person name="Thompson L.R."/>
            <person name="Fu R."/>
            <person name="Hombeck B."/>
            <person name="Chisholm S.W."/>
            <person name="Haas B."/>
            <person name="Nusbaum C."/>
            <person name="Galagan J."/>
            <person name="Birren B."/>
        </authorList>
    </citation>
    <scope>NUCLEOTIDE SEQUENCE [LARGE SCALE GENOMIC DNA]</scope>
    <source>
        <strain evidence="1 2">S-SSM4</strain>
    </source>
</reference>